<name>A0A8T0KY40_PHAAN</name>
<dbReference type="AlphaFoldDB" id="A0A8T0KY40"/>
<evidence type="ECO:0000313" key="2">
    <source>
        <dbReference type="Proteomes" id="UP000743370"/>
    </source>
</evidence>
<evidence type="ECO:0000313" key="1">
    <source>
        <dbReference type="EMBL" id="KAG2405280.1"/>
    </source>
</evidence>
<dbReference type="EMBL" id="JABFOF010000002">
    <property type="protein sequence ID" value="KAG2405280.1"/>
    <property type="molecule type" value="Genomic_DNA"/>
</dbReference>
<reference evidence="1 2" key="1">
    <citation type="submission" date="2020-05" db="EMBL/GenBank/DDBJ databases">
        <title>Vigna angularis (adzuki bean) Var. LongXiaoDou No. 4 denovo assembly.</title>
        <authorList>
            <person name="Xiang H."/>
        </authorList>
    </citation>
    <scope>NUCLEOTIDE SEQUENCE [LARGE SCALE GENOMIC DNA]</scope>
    <source>
        <tissue evidence="1">Leaf</tissue>
    </source>
</reference>
<protein>
    <submittedName>
        <fullName evidence="1">Uncharacterized protein</fullName>
    </submittedName>
</protein>
<gene>
    <name evidence="1" type="ORF">HKW66_Vig0045350</name>
</gene>
<organism evidence="1 2">
    <name type="scientific">Phaseolus angularis</name>
    <name type="common">Azuki bean</name>
    <name type="synonym">Vigna angularis</name>
    <dbReference type="NCBI Taxonomy" id="3914"/>
    <lineage>
        <taxon>Eukaryota</taxon>
        <taxon>Viridiplantae</taxon>
        <taxon>Streptophyta</taxon>
        <taxon>Embryophyta</taxon>
        <taxon>Tracheophyta</taxon>
        <taxon>Spermatophyta</taxon>
        <taxon>Magnoliopsida</taxon>
        <taxon>eudicotyledons</taxon>
        <taxon>Gunneridae</taxon>
        <taxon>Pentapetalae</taxon>
        <taxon>rosids</taxon>
        <taxon>fabids</taxon>
        <taxon>Fabales</taxon>
        <taxon>Fabaceae</taxon>
        <taxon>Papilionoideae</taxon>
        <taxon>50 kb inversion clade</taxon>
        <taxon>NPAAA clade</taxon>
        <taxon>indigoferoid/millettioid clade</taxon>
        <taxon>Phaseoleae</taxon>
        <taxon>Vigna</taxon>
    </lineage>
</organism>
<proteinExistence type="predicted"/>
<accession>A0A8T0KY40</accession>
<comment type="caution">
    <text evidence="1">The sequence shown here is derived from an EMBL/GenBank/DDBJ whole genome shotgun (WGS) entry which is preliminary data.</text>
</comment>
<sequence length="87" mass="10132">MMQPSANIKDSLHIVINFCMKNLNFVGSEMDDESIVHLVYHAYNLTKLYSSRWKACQPRSKSFDAKRRFALQDNYCDVLEETIINAL</sequence>
<dbReference type="Proteomes" id="UP000743370">
    <property type="component" value="Unassembled WGS sequence"/>
</dbReference>